<dbReference type="PANTHER" id="PTHR47268">
    <property type="entry name" value="ACYLPHOSPHATASE"/>
    <property type="match status" value="1"/>
</dbReference>
<dbReference type="InterPro" id="IPR020456">
    <property type="entry name" value="Acylphosphatase"/>
</dbReference>
<feature type="active site" evidence="5">
    <location>
        <position position="40"/>
    </location>
</feature>
<comment type="similarity">
    <text evidence="1 7">Belongs to the acylphosphatase family.</text>
</comment>
<feature type="active site" evidence="5">
    <location>
        <position position="22"/>
    </location>
</feature>
<organism evidence="9 10">
    <name type="scientific">Cellulomonas wangsupingiae</name>
    <dbReference type="NCBI Taxonomy" id="2968085"/>
    <lineage>
        <taxon>Bacteria</taxon>
        <taxon>Bacillati</taxon>
        <taxon>Actinomycetota</taxon>
        <taxon>Actinomycetes</taxon>
        <taxon>Micrococcales</taxon>
        <taxon>Cellulomonadaceae</taxon>
        <taxon>Cellulomonas</taxon>
    </lineage>
</organism>
<proteinExistence type="inferred from homology"/>
<sequence>MQRGVVRRRVVVRGVVQGVGFRWWCAQEADRTGVAGWVRNRLDGAVEVVVEGEQTQVDAMLAHLADGPRHARVTGVDVVAEPSQGLTAFEVEP</sequence>
<evidence type="ECO:0000256" key="4">
    <source>
        <dbReference type="ARBA" id="ARBA00047645"/>
    </source>
</evidence>
<evidence type="ECO:0000256" key="6">
    <source>
        <dbReference type="RuleBase" id="RU000553"/>
    </source>
</evidence>
<comment type="catalytic activity">
    <reaction evidence="4 5 6">
        <text>an acyl phosphate + H2O = a carboxylate + phosphate + H(+)</text>
        <dbReference type="Rhea" id="RHEA:14965"/>
        <dbReference type="ChEBI" id="CHEBI:15377"/>
        <dbReference type="ChEBI" id="CHEBI:15378"/>
        <dbReference type="ChEBI" id="CHEBI:29067"/>
        <dbReference type="ChEBI" id="CHEBI:43474"/>
        <dbReference type="ChEBI" id="CHEBI:59918"/>
        <dbReference type="EC" id="3.6.1.7"/>
    </reaction>
</comment>
<dbReference type="InterPro" id="IPR036046">
    <property type="entry name" value="Acylphosphatase-like_dom_sf"/>
</dbReference>
<dbReference type="InterPro" id="IPR017968">
    <property type="entry name" value="Acylphosphatase_CS"/>
</dbReference>
<evidence type="ECO:0000256" key="7">
    <source>
        <dbReference type="RuleBase" id="RU004168"/>
    </source>
</evidence>
<evidence type="ECO:0000256" key="5">
    <source>
        <dbReference type="PROSITE-ProRule" id="PRU00520"/>
    </source>
</evidence>
<evidence type="ECO:0000313" key="9">
    <source>
        <dbReference type="EMBL" id="UUI66361.1"/>
    </source>
</evidence>
<evidence type="ECO:0000256" key="2">
    <source>
        <dbReference type="ARBA" id="ARBA00012150"/>
    </source>
</evidence>
<name>A0ABY5K7C6_9CELL</name>
<dbReference type="Pfam" id="PF00708">
    <property type="entry name" value="Acylphosphatase"/>
    <property type="match status" value="1"/>
</dbReference>
<dbReference type="Proteomes" id="UP001317322">
    <property type="component" value="Chromosome"/>
</dbReference>
<gene>
    <name evidence="9" type="ORF">NP075_06500</name>
</gene>
<dbReference type="RefSeq" id="WP_227564464.1">
    <property type="nucleotide sequence ID" value="NZ_CP101989.1"/>
</dbReference>
<dbReference type="InterPro" id="IPR001792">
    <property type="entry name" value="Acylphosphatase-like_dom"/>
</dbReference>
<dbReference type="PROSITE" id="PS00151">
    <property type="entry name" value="ACYLPHOSPHATASE_2"/>
    <property type="match status" value="1"/>
</dbReference>
<evidence type="ECO:0000256" key="3">
    <source>
        <dbReference type="ARBA" id="ARBA00015991"/>
    </source>
</evidence>
<dbReference type="PROSITE" id="PS51160">
    <property type="entry name" value="ACYLPHOSPHATASE_3"/>
    <property type="match status" value="1"/>
</dbReference>
<reference evidence="9 10" key="1">
    <citation type="submission" date="2022-07" db="EMBL/GenBank/DDBJ databases">
        <title>Novel species in genus cellulomonas.</title>
        <authorList>
            <person name="Ye L."/>
        </authorList>
    </citation>
    <scope>NUCLEOTIDE SEQUENCE [LARGE SCALE GENOMIC DNA]</scope>
    <source>
        <strain evidence="10">zg-Y908</strain>
    </source>
</reference>
<dbReference type="Gene3D" id="3.30.70.100">
    <property type="match status" value="1"/>
</dbReference>
<accession>A0ABY5K7C6</accession>
<protein>
    <recommendedName>
        <fullName evidence="3 5">Acylphosphatase</fullName>
        <ecNumber evidence="2 5">3.6.1.7</ecNumber>
    </recommendedName>
</protein>
<dbReference type="PANTHER" id="PTHR47268:SF4">
    <property type="entry name" value="ACYLPHOSPHATASE"/>
    <property type="match status" value="1"/>
</dbReference>
<keyword evidence="10" id="KW-1185">Reference proteome</keyword>
<feature type="domain" description="Acylphosphatase-like" evidence="8">
    <location>
        <begin position="7"/>
        <end position="93"/>
    </location>
</feature>
<keyword evidence="5 6" id="KW-0378">Hydrolase</keyword>
<evidence type="ECO:0000313" key="10">
    <source>
        <dbReference type="Proteomes" id="UP001317322"/>
    </source>
</evidence>
<dbReference type="SUPFAM" id="SSF54975">
    <property type="entry name" value="Acylphosphatase/BLUF domain-like"/>
    <property type="match status" value="1"/>
</dbReference>
<dbReference type="EMBL" id="CP101989">
    <property type="protein sequence ID" value="UUI66361.1"/>
    <property type="molecule type" value="Genomic_DNA"/>
</dbReference>
<evidence type="ECO:0000256" key="1">
    <source>
        <dbReference type="ARBA" id="ARBA00005614"/>
    </source>
</evidence>
<dbReference type="EC" id="3.6.1.7" evidence="2 5"/>
<evidence type="ECO:0000259" key="8">
    <source>
        <dbReference type="PROSITE" id="PS51160"/>
    </source>
</evidence>
<dbReference type="PROSITE" id="PS00150">
    <property type="entry name" value="ACYLPHOSPHATASE_1"/>
    <property type="match status" value="1"/>
</dbReference>